<dbReference type="Proteomes" id="UP000095286">
    <property type="component" value="Unplaced"/>
</dbReference>
<accession>A0AC35UF54</accession>
<reference evidence="2" key="1">
    <citation type="submission" date="2016-11" db="UniProtKB">
        <authorList>
            <consortium name="WormBaseParasite"/>
        </authorList>
    </citation>
    <scope>IDENTIFICATION</scope>
    <source>
        <strain evidence="2">KR3021</strain>
    </source>
</reference>
<name>A0AC35UF54_9BILA</name>
<protein>
    <submittedName>
        <fullName evidence="2">Signal recognition particle receptor subunit beta</fullName>
    </submittedName>
</protein>
<organism evidence="1 2">
    <name type="scientific">Rhabditophanes sp. KR3021</name>
    <dbReference type="NCBI Taxonomy" id="114890"/>
    <lineage>
        <taxon>Eukaryota</taxon>
        <taxon>Metazoa</taxon>
        <taxon>Ecdysozoa</taxon>
        <taxon>Nematoda</taxon>
        <taxon>Chromadorea</taxon>
        <taxon>Rhabditida</taxon>
        <taxon>Tylenchina</taxon>
        <taxon>Panagrolaimomorpha</taxon>
        <taxon>Strongyloidoidea</taxon>
        <taxon>Alloionematidae</taxon>
        <taxon>Rhabditophanes</taxon>
    </lineage>
</organism>
<evidence type="ECO:0000313" key="1">
    <source>
        <dbReference type="Proteomes" id="UP000095286"/>
    </source>
</evidence>
<sequence>MVTISPETAYTIASFLFVFICLAAWKIFKKFTAKRDTILIVGLPESGKTQLFSRLVRKDNGIESYGSIKENIFSGIALNQSQESKIVDYPGALRLRTRLFDTWLTTERSSLKGICLVVDALTYQKKARDIAEIVYDIIVYSKKSVPIFIACNEQNDKGICKSAEVIFNGIQNDLGLINKSRQASLETTDGEDKVDLLSENGESFKWADLGGLFVSFGKFEIGETLNLTEVTDWMSVL</sequence>
<evidence type="ECO:0000313" key="2">
    <source>
        <dbReference type="WBParaSite" id="RSKR_0001101200.1"/>
    </source>
</evidence>
<proteinExistence type="predicted"/>
<dbReference type="WBParaSite" id="RSKR_0001101200.1">
    <property type="protein sequence ID" value="RSKR_0001101200.1"/>
    <property type="gene ID" value="RSKR_0001101200"/>
</dbReference>